<evidence type="ECO:0000313" key="4">
    <source>
        <dbReference type="EMBL" id="CAL5223445.1"/>
    </source>
</evidence>
<feature type="transmembrane region" description="Helical" evidence="2">
    <location>
        <begin position="401"/>
        <end position="422"/>
    </location>
</feature>
<feature type="compositionally biased region" description="Low complexity" evidence="1">
    <location>
        <begin position="1590"/>
        <end position="1601"/>
    </location>
</feature>
<feature type="region of interest" description="Disordered" evidence="1">
    <location>
        <begin position="1"/>
        <end position="79"/>
    </location>
</feature>
<feature type="compositionally biased region" description="Low complexity" evidence="1">
    <location>
        <begin position="1989"/>
        <end position="1998"/>
    </location>
</feature>
<feature type="region of interest" description="Disordered" evidence="1">
    <location>
        <begin position="1093"/>
        <end position="1112"/>
    </location>
</feature>
<accession>A0ABP1FU83</accession>
<feature type="compositionally biased region" description="Low complexity" evidence="1">
    <location>
        <begin position="1305"/>
        <end position="1319"/>
    </location>
</feature>
<feature type="compositionally biased region" description="Basic and acidic residues" evidence="1">
    <location>
        <begin position="36"/>
        <end position="49"/>
    </location>
</feature>
<evidence type="ECO:0000313" key="5">
    <source>
        <dbReference type="Proteomes" id="UP001497392"/>
    </source>
</evidence>
<feature type="compositionally biased region" description="Polar residues" evidence="1">
    <location>
        <begin position="597"/>
        <end position="606"/>
    </location>
</feature>
<feature type="compositionally biased region" description="Low complexity" evidence="1">
    <location>
        <begin position="1650"/>
        <end position="1662"/>
    </location>
</feature>
<reference evidence="4 5" key="1">
    <citation type="submission" date="2024-06" db="EMBL/GenBank/DDBJ databases">
        <authorList>
            <person name="Kraege A."/>
            <person name="Thomma B."/>
        </authorList>
    </citation>
    <scope>NUCLEOTIDE SEQUENCE [LARGE SCALE GENOMIC DNA]</scope>
</reference>
<dbReference type="PANTHER" id="PTHR45856">
    <property type="entry name" value="ALPHA/BETA-HYDROLASES SUPERFAMILY PROTEIN"/>
    <property type="match status" value="1"/>
</dbReference>
<dbReference type="Proteomes" id="UP001497392">
    <property type="component" value="Unassembled WGS sequence"/>
</dbReference>
<feature type="region of interest" description="Disordered" evidence="1">
    <location>
        <begin position="1291"/>
        <end position="1410"/>
    </location>
</feature>
<dbReference type="InterPro" id="IPR002921">
    <property type="entry name" value="Fungal_lipase-type"/>
</dbReference>
<dbReference type="EMBL" id="CAXHTA020000008">
    <property type="protein sequence ID" value="CAL5223445.1"/>
    <property type="molecule type" value="Genomic_DNA"/>
</dbReference>
<feature type="transmembrane region" description="Helical" evidence="2">
    <location>
        <begin position="99"/>
        <end position="121"/>
    </location>
</feature>
<organism evidence="4 5">
    <name type="scientific">Coccomyxa viridis</name>
    <dbReference type="NCBI Taxonomy" id="1274662"/>
    <lineage>
        <taxon>Eukaryota</taxon>
        <taxon>Viridiplantae</taxon>
        <taxon>Chlorophyta</taxon>
        <taxon>core chlorophytes</taxon>
        <taxon>Trebouxiophyceae</taxon>
        <taxon>Trebouxiophyceae incertae sedis</taxon>
        <taxon>Coccomyxaceae</taxon>
        <taxon>Coccomyxa</taxon>
    </lineage>
</organism>
<feature type="transmembrane region" description="Helical" evidence="2">
    <location>
        <begin position="180"/>
        <end position="203"/>
    </location>
</feature>
<evidence type="ECO:0000256" key="2">
    <source>
        <dbReference type="SAM" id="Phobius"/>
    </source>
</evidence>
<feature type="transmembrane region" description="Helical" evidence="2">
    <location>
        <begin position="323"/>
        <end position="344"/>
    </location>
</feature>
<dbReference type="Pfam" id="PF01764">
    <property type="entry name" value="Lipase_3"/>
    <property type="match status" value="1"/>
</dbReference>
<keyword evidence="2" id="KW-0472">Membrane</keyword>
<dbReference type="InterPro" id="IPR051218">
    <property type="entry name" value="Sec_MonoDiacylglyc_Lipase"/>
</dbReference>
<feature type="region of interest" description="Disordered" evidence="1">
    <location>
        <begin position="914"/>
        <end position="977"/>
    </location>
</feature>
<feature type="region of interest" description="Disordered" evidence="1">
    <location>
        <begin position="1731"/>
        <end position="1762"/>
    </location>
</feature>
<evidence type="ECO:0000259" key="3">
    <source>
        <dbReference type="Pfam" id="PF01764"/>
    </source>
</evidence>
<sequence length="2090" mass="222549">MFLTQALPRSMALPAQAMPVRPSQRDAAAAGQPGKAENKEAPDGPEKKPTLRQTYNSQADPEKQPKLSHNSPSGGSGHYDPTNQMILRLEYLTESDVKWGIFFIHMSEFVGLVTLVLYLVAKLRTDDNYFIRDNTLVVVNLCFAVLLFLALMEVFVIYLQHMVRAIRLRRQWSGRRYKSTVLLMIETITQIVNLCFFILPNAYVLARPCGWRDPIVLWSNFVIFSCWNTLFLTFVVRVHNHNLWLDKDGQPRAGRSDATIVDAPWIIHAPKLLLWAAAEAFKATAIVIIIKKTALRPYYIPPETAGDCRTWLYECHHDPIVEIMLILESAALLIYLVLFLYYLVRAFRQLSVRNFRDFRMGNQSVRLILRTRLGAIIFFAACLIVFYYVGVGSCATWISSALGYLPMHIVLTAITMVMLYWFMPKDPDEQDQVLQAWLQEFAWTEAEKLQKFKTRAGNLRLTSAALHELNKEPMFCFESAIKLYYYSHIIYHYHKLEGLKSSGGADEKKDEVTHIGMFRRQLAKSFGHLRSRSNPGPAMDASAAGERSQNDLSSDASSAGIYRDASAQNLAEGPVTDNNLATGPNPETTAAKLKATSKPSSGNGSRAGSAHGGKGNNKRSWGQSQAEDLSLDTALRLYGLERMEVLWERRLDTMALIAWGSNRIVVVFRGTNSLKNVLADLEAWQTAFPPNQTGSHFWERPAVHNGFYQSYTANDFGKKIVRRVCELVTSLDWDWTKIYCTGHSLGGALALLAAYDISRAMEWVSKPTKVICYTFGAPRVGNHAFAHTYDRMVPETWNIVNDQDAVARRCKMCFLYKRPGQRVIINRRGDMLVRPTFIELTLNQTPFSSSVHDHFLLSYRDALAEICRAQMNRKKRLEGGLAGVLSLLEGDEFVRGILEPAGLTMEDLARPSIDAYRKPSVPPPPADGPIASKRAPSLGAPLPPSSPFQAAMPEPEKDRGIEMQQQPSLERSSSSSASSYKTAYAQSFVSTLSTDDITLPGGAGLGSARPSGDTEISLAAIAHTKSGNLSETAVYREALHQSAASRASQRASQAPDRQQHGDGTDVPSVGITDAASMPADSMQSSIEDDRSTAYRHLNGSGPHTDSKGSDEGMEHYLGLSEVRGFKGSFPGFWKNSKGEDAAAAAMAAAAAAGAAGIVAGEDTSHAQRSEPGSHAATADSSMAAAEPPPGAVQPGELQKPSAGSDARAVSANLSAGAEHKGEHDLMVATGYTGPSGLLRRRDGMSGQQAIEELLKAQRTGSSVAPEVRIAAAYALANGAADAKRRRDAKFKALKTAQRQATNVEGGTTADSSAAASTGSPRLPAGAASSDVDHSTLSGAPILEDGGAVTSGAQHGDMAERARPASDTGSPQRSARALEPQPNTPHPYRINPEFYRASSGGSPSGGRGTVRFSDADAATAGVVDGDSAVPLPGRSHRLAGSSMQPTAEDFSEPLEGRSGSWLGWLPWSRATGSPRATDALSSAERGERSSTGPGIPVSAARTGSSGSPRADAASAEGRSGIVCSSGSGNAEAGKPLHSAEAAIASSAGIRSFAEPPRADVGHAPGHTGMVQNGQSVIGRGEPADSTGQGKAALAAVSSSGVSNRAASHSGPLGGENAQQTAAGLSSQQGFGGGSGAASGSQPPHEAASTRSSAQAGSSLLAAQRPAPSTPSQKPVSADTGAWQTSNVPITPERAEAPRKGAPSTVPEQALPNSAAAQASGAAAATAAAAGTLFSPAGDPGAASHADADADAGSSQAVRRSADSPYRNLSYSVFYPEEPEQSSSQGIWPVHDYSEEPLIAGEGSLSLWGQEAVPPRVDNKAAPSLQQLPSDSAEASPQQRPADANVASAQPQQPAYAGVASSEQSMAPDAEMAGMPGWRGVYADRPRGTKSEGEEHFVAVPSAPAQGGAASLHPEAATPFRFMGSESAPSTPTRSLKKKSGRRSSLLSSSPRREGSQDLSIFSPSRHVQETQDAGSEEDISPRTRAMSRYLSGRLGSSGLPNPAQSQAASPEKPHAQAPVLETPPQAAKDTAASREDSSPPRIRRKATPKELAEQFRGHGLKQAEWAPIPIYWAKDGSPAVAPDAAQRDLGD</sequence>
<feature type="region of interest" description="Disordered" evidence="1">
    <location>
        <begin position="1803"/>
        <end position="2059"/>
    </location>
</feature>
<keyword evidence="5" id="KW-1185">Reference proteome</keyword>
<dbReference type="InterPro" id="IPR029058">
    <property type="entry name" value="AB_hydrolase_fold"/>
</dbReference>
<dbReference type="CDD" id="cd00519">
    <property type="entry name" value="Lipase_3"/>
    <property type="match status" value="1"/>
</dbReference>
<evidence type="ECO:0000256" key="1">
    <source>
        <dbReference type="SAM" id="MobiDB-lite"/>
    </source>
</evidence>
<keyword evidence="2" id="KW-1133">Transmembrane helix</keyword>
<comment type="caution">
    <text evidence="4">The sequence shown here is derived from an EMBL/GenBank/DDBJ whole genome shotgun (WGS) entry which is preliminary data.</text>
</comment>
<feature type="region of interest" description="Disordered" evidence="1">
    <location>
        <begin position="1422"/>
        <end position="1454"/>
    </location>
</feature>
<feature type="region of interest" description="Disordered" evidence="1">
    <location>
        <begin position="1472"/>
        <end position="1518"/>
    </location>
</feature>
<feature type="region of interest" description="Disordered" evidence="1">
    <location>
        <begin position="526"/>
        <end position="558"/>
    </location>
</feature>
<feature type="compositionally biased region" description="Polar residues" evidence="1">
    <location>
        <begin position="1822"/>
        <end position="1837"/>
    </location>
</feature>
<keyword evidence="2" id="KW-0812">Transmembrane</keyword>
<proteinExistence type="predicted"/>
<feature type="compositionally biased region" description="Low complexity" evidence="1">
    <location>
        <begin position="1173"/>
        <end position="1185"/>
    </location>
</feature>
<gene>
    <name evidence="4" type="primary">g5964</name>
    <name evidence="4" type="ORF">VP750_LOCUS5104</name>
</gene>
<dbReference type="Gene3D" id="3.40.50.1820">
    <property type="entry name" value="alpha/beta hydrolase"/>
    <property type="match status" value="1"/>
</dbReference>
<dbReference type="SUPFAM" id="SSF53474">
    <property type="entry name" value="alpha/beta-Hydrolases"/>
    <property type="match status" value="1"/>
</dbReference>
<feature type="compositionally biased region" description="Low complexity" evidence="1">
    <location>
        <begin position="1041"/>
        <end position="1056"/>
    </location>
</feature>
<feature type="transmembrane region" description="Helical" evidence="2">
    <location>
        <begin position="136"/>
        <end position="159"/>
    </location>
</feature>
<feature type="compositionally biased region" description="Basic and acidic residues" evidence="1">
    <location>
        <begin position="1880"/>
        <end position="1895"/>
    </location>
</feature>
<dbReference type="PANTHER" id="PTHR45856:SF24">
    <property type="entry name" value="FUNGAL LIPASE-LIKE DOMAIN-CONTAINING PROTEIN"/>
    <property type="match status" value="1"/>
</dbReference>
<feature type="region of interest" description="Disordered" evidence="1">
    <location>
        <begin position="1040"/>
        <end position="1088"/>
    </location>
</feature>
<name>A0ABP1FU83_9CHLO</name>
<feature type="transmembrane region" description="Helical" evidence="2">
    <location>
        <begin position="215"/>
        <end position="236"/>
    </location>
</feature>
<feature type="region of interest" description="Disordered" evidence="1">
    <location>
        <begin position="572"/>
        <end position="625"/>
    </location>
</feature>
<protein>
    <submittedName>
        <fullName evidence="4">G5964 protein</fullName>
    </submittedName>
</protein>
<feature type="domain" description="Fungal lipase-type" evidence="3">
    <location>
        <begin position="665"/>
        <end position="808"/>
    </location>
</feature>
<feature type="compositionally biased region" description="Low complexity" evidence="1">
    <location>
        <begin position="1731"/>
        <end position="1753"/>
    </location>
</feature>
<feature type="region of interest" description="Disordered" evidence="1">
    <location>
        <begin position="1162"/>
        <end position="1214"/>
    </location>
</feature>
<feature type="transmembrane region" description="Helical" evidence="2">
    <location>
        <begin position="365"/>
        <end position="389"/>
    </location>
</feature>
<feature type="region of interest" description="Disordered" evidence="1">
    <location>
        <begin position="1553"/>
        <end position="1706"/>
    </location>
</feature>
<feature type="compositionally biased region" description="Basic and acidic residues" evidence="1">
    <location>
        <begin position="2046"/>
        <end position="2055"/>
    </location>
</feature>
<feature type="compositionally biased region" description="Polar residues" evidence="1">
    <location>
        <begin position="576"/>
        <end position="588"/>
    </location>
</feature>